<evidence type="ECO:0000313" key="10">
    <source>
        <dbReference type="Proteomes" id="UP000799444"/>
    </source>
</evidence>
<dbReference type="InterPro" id="IPR052337">
    <property type="entry name" value="SAT4-like"/>
</dbReference>
<accession>A0A9P4R4T1</accession>
<keyword evidence="4 7" id="KW-0472">Membrane</keyword>
<evidence type="ECO:0000256" key="3">
    <source>
        <dbReference type="ARBA" id="ARBA00022989"/>
    </source>
</evidence>
<dbReference type="Proteomes" id="UP000799444">
    <property type="component" value="Unassembled WGS sequence"/>
</dbReference>
<dbReference type="EMBL" id="ML996119">
    <property type="protein sequence ID" value="KAF2737005.1"/>
    <property type="molecule type" value="Genomic_DNA"/>
</dbReference>
<evidence type="ECO:0000256" key="6">
    <source>
        <dbReference type="SAM" id="MobiDB-lite"/>
    </source>
</evidence>
<reference evidence="9" key="1">
    <citation type="journal article" date="2020" name="Stud. Mycol.">
        <title>101 Dothideomycetes genomes: a test case for predicting lifestyles and emergence of pathogens.</title>
        <authorList>
            <person name="Haridas S."/>
            <person name="Albert R."/>
            <person name="Binder M."/>
            <person name="Bloem J."/>
            <person name="Labutti K."/>
            <person name="Salamov A."/>
            <person name="Andreopoulos B."/>
            <person name="Baker S."/>
            <person name="Barry K."/>
            <person name="Bills G."/>
            <person name="Bluhm B."/>
            <person name="Cannon C."/>
            <person name="Castanera R."/>
            <person name="Culley D."/>
            <person name="Daum C."/>
            <person name="Ezra D."/>
            <person name="Gonzalez J."/>
            <person name="Henrissat B."/>
            <person name="Kuo A."/>
            <person name="Liang C."/>
            <person name="Lipzen A."/>
            <person name="Lutzoni F."/>
            <person name="Magnuson J."/>
            <person name="Mondo S."/>
            <person name="Nolan M."/>
            <person name="Ohm R."/>
            <person name="Pangilinan J."/>
            <person name="Park H.-J."/>
            <person name="Ramirez L."/>
            <person name="Alfaro M."/>
            <person name="Sun H."/>
            <person name="Tritt A."/>
            <person name="Yoshinaga Y."/>
            <person name="Zwiers L.-H."/>
            <person name="Turgeon B."/>
            <person name="Goodwin S."/>
            <person name="Spatafora J."/>
            <person name="Crous P."/>
            <person name="Grigoriev I."/>
        </authorList>
    </citation>
    <scope>NUCLEOTIDE SEQUENCE</scope>
    <source>
        <strain evidence="9">CBS 125425</strain>
    </source>
</reference>
<comment type="caution">
    <text evidence="9">The sequence shown here is derived from an EMBL/GenBank/DDBJ whole genome shotgun (WGS) entry which is preliminary data.</text>
</comment>
<dbReference type="InterPro" id="IPR049326">
    <property type="entry name" value="Rhodopsin_dom_fungi"/>
</dbReference>
<dbReference type="PANTHER" id="PTHR33048">
    <property type="entry name" value="PTH11-LIKE INTEGRAL MEMBRANE PROTEIN (AFU_ORTHOLOGUE AFUA_5G11245)"/>
    <property type="match status" value="1"/>
</dbReference>
<evidence type="ECO:0000256" key="2">
    <source>
        <dbReference type="ARBA" id="ARBA00022692"/>
    </source>
</evidence>
<feature type="transmembrane region" description="Helical" evidence="7">
    <location>
        <begin position="131"/>
        <end position="154"/>
    </location>
</feature>
<feature type="transmembrane region" description="Helical" evidence="7">
    <location>
        <begin position="87"/>
        <end position="111"/>
    </location>
</feature>
<evidence type="ECO:0000256" key="4">
    <source>
        <dbReference type="ARBA" id="ARBA00023136"/>
    </source>
</evidence>
<feature type="transmembrane region" description="Helical" evidence="7">
    <location>
        <begin position="166"/>
        <end position="185"/>
    </location>
</feature>
<name>A0A9P4R4T1_9PLEO</name>
<keyword evidence="10" id="KW-1185">Reference proteome</keyword>
<keyword evidence="2 7" id="KW-0812">Transmembrane</keyword>
<dbReference type="Pfam" id="PF20684">
    <property type="entry name" value="Fung_rhodopsin"/>
    <property type="match status" value="1"/>
</dbReference>
<proteinExistence type="inferred from homology"/>
<gene>
    <name evidence="9" type="ORF">EJ04DRAFT_488685</name>
</gene>
<feature type="transmembrane region" description="Helical" evidence="7">
    <location>
        <begin position="48"/>
        <end position="75"/>
    </location>
</feature>
<feature type="compositionally biased region" description="Polar residues" evidence="6">
    <location>
        <begin position="280"/>
        <end position="290"/>
    </location>
</feature>
<dbReference type="AlphaFoldDB" id="A0A9P4R4T1"/>
<organism evidence="9 10">
    <name type="scientific">Polyplosphaeria fusca</name>
    <dbReference type="NCBI Taxonomy" id="682080"/>
    <lineage>
        <taxon>Eukaryota</taxon>
        <taxon>Fungi</taxon>
        <taxon>Dikarya</taxon>
        <taxon>Ascomycota</taxon>
        <taxon>Pezizomycotina</taxon>
        <taxon>Dothideomycetes</taxon>
        <taxon>Pleosporomycetidae</taxon>
        <taxon>Pleosporales</taxon>
        <taxon>Tetraplosphaeriaceae</taxon>
        <taxon>Polyplosphaeria</taxon>
    </lineage>
</organism>
<evidence type="ECO:0000256" key="1">
    <source>
        <dbReference type="ARBA" id="ARBA00004141"/>
    </source>
</evidence>
<dbReference type="PANTHER" id="PTHR33048:SF96">
    <property type="entry name" value="INTEGRAL MEMBRANE PROTEIN"/>
    <property type="match status" value="1"/>
</dbReference>
<feature type="region of interest" description="Disordered" evidence="6">
    <location>
        <begin position="280"/>
        <end position="299"/>
    </location>
</feature>
<dbReference type="OrthoDB" id="3923077at2759"/>
<evidence type="ECO:0000259" key="8">
    <source>
        <dbReference type="Pfam" id="PF20684"/>
    </source>
</evidence>
<dbReference type="GO" id="GO:0016020">
    <property type="term" value="C:membrane"/>
    <property type="evidence" value="ECO:0007669"/>
    <property type="project" value="UniProtKB-SubCell"/>
</dbReference>
<feature type="region of interest" description="Disordered" evidence="6">
    <location>
        <begin position="244"/>
        <end position="270"/>
    </location>
</feature>
<feature type="region of interest" description="Disordered" evidence="6">
    <location>
        <begin position="306"/>
        <end position="325"/>
    </location>
</feature>
<evidence type="ECO:0000256" key="7">
    <source>
        <dbReference type="SAM" id="Phobius"/>
    </source>
</evidence>
<feature type="domain" description="Rhodopsin" evidence="8">
    <location>
        <begin position="11"/>
        <end position="230"/>
    </location>
</feature>
<comment type="similarity">
    <text evidence="5">Belongs to the SAT4 family.</text>
</comment>
<comment type="subcellular location">
    <subcellularLocation>
        <location evidence="1">Membrane</location>
        <topology evidence="1">Multi-pass membrane protein</topology>
    </subcellularLocation>
</comment>
<evidence type="ECO:0000313" key="9">
    <source>
        <dbReference type="EMBL" id="KAF2737005.1"/>
    </source>
</evidence>
<sequence length="361" mass="40300">MQGRANEVLAVAILFFALTWLTVSLRIYVRGFMLDTWGRDDTAMAVTLFWYLCELLYIVLSCTLKISLGIFYMRVAVQNWHIWCIKLLMIGTVVFGSIYFFLVMFQCIPVSEFWNNHPASSRCIPKAPTTGISYALGALNASADWGFGLLPFFIVWSLQMNVKTKMLVAGILAFASIGSTATIVRMQYLHTLTNGEDFLWATTDVAIWSTVEPGIGITAGSLATLRPLLQSWLFRAGFVSEPHSHQRRNVAEPSSRSSRKKNGYHRGLGLTDLVPTEQVSNCGTVNAPRTSQDESETVSRQYALDEEMGLSNKSTNGSNGPGPTDERIVVAQQIEEGPPRLHLRDSLRNSFRIDVVWSWGK</sequence>
<keyword evidence="3 7" id="KW-1133">Transmembrane helix</keyword>
<evidence type="ECO:0000256" key="5">
    <source>
        <dbReference type="ARBA" id="ARBA00038359"/>
    </source>
</evidence>
<protein>
    <recommendedName>
        <fullName evidence="8">Rhodopsin domain-containing protein</fullName>
    </recommendedName>
</protein>